<keyword evidence="2 6" id="KW-0812">Transmembrane</keyword>
<feature type="transmembrane region" description="Helical" evidence="6">
    <location>
        <begin position="382"/>
        <end position="403"/>
    </location>
</feature>
<organism evidence="8 9">
    <name type="scientific">Dictyostelium firmibasis</name>
    <dbReference type="NCBI Taxonomy" id="79012"/>
    <lineage>
        <taxon>Eukaryota</taxon>
        <taxon>Amoebozoa</taxon>
        <taxon>Evosea</taxon>
        <taxon>Eumycetozoa</taxon>
        <taxon>Dictyostelia</taxon>
        <taxon>Dictyosteliales</taxon>
        <taxon>Dictyosteliaceae</taxon>
        <taxon>Dictyostelium</taxon>
    </lineage>
</organism>
<evidence type="ECO:0000256" key="4">
    <source>
        <dbReference type="ARBA" id="ARBA00023136"/>
    </source>
</evidence>
<proteinExistence type="predicted"/>
<dbReference type="InterPro" id="IPR036259">
    <property type="entry name" value="MFS_trans_sf"/>
</dbReference>
<feature type="transmembrane region" description="Helical" evidence="6">
    <location>
        <begin position="550"/>
        <end position="573"/>
    </location>
</feature>
<gene>
    <name evidence="8" type="ORF">RB653_007347</name>
</gene>
<feature type="region of interest" description="Disordered" evidence="5">
    <location>
        <begin position="328"/>
        <end position="354"/>
    </location>
</feature>
<keyword evidence="9" id="KW-1185">Reference proteome</keyword>
<evidence type="ECO:0000256" key="5">
    <source>
        <dbReference type="SAM" id="MobiDB-lite"/>
    </source>
</evidence>
<evidence type="ECO:0000313" key="8">
    <source>
        <dbReference type="EMBL" id="KAK5576206.1"/>
    </source>
</evidence>
<feature type="transmembrane region" description="Helical" evidence="6">
    <location>
        <begin position="473"/>
        <end position="496"/>
    </location>
</feature>
<keyword evidence="3 6" id="KW-1133">Transmembrane helix</keyword>
<comment type="subcellular location">
    <subcellularLocation>
        <location evidence="1">Membrane</location>
        <topology evidence="1">Multi-pass membrane protein</topology>
    </subcellularLocation>
</comment>
<feature type="domain" description="Nodulin-like" evidence="7">
    <location>
        <begin position="89"/>
        <end position="266"/>
    </location>
</feature>
<dbReference type="Proteomes" id="UP001344447">
    <property type="component" value="Unassembled WGS sequence"/>
</dbReference>
<dbReference type="CDD" id="cd17354">
    <property type="entry name" value="MFS_Mch1p_like"/>
    <property type="match status" value="1"/>
</dbReference>
<dbReference type="InterPro" id="IPR011701">
    <property type="entry name" value="MFS"/>
</dbReference>
<keyword evidence="4 6" id="KW-0472">Membrane</keyword>
<dbReference type="InterPro" id="IPR010658">
    <property type="entry name" value="Nodulin-like"/>
</dbReference>
<feature type="transmembrane region" description="Helical" evidence="6">
    <location>
        <begin position="508"/>
        <end position="530"/>
    </location>
</feature>
<feature type="transmembrane region" description="Helical" evidence="6">
    <location>
        <begin position="177"/>
        <end position="201"/>
    </location>
</feature>
<name>A0AAN7TUF5_9MYCE</name>
<reference evidence="8 9" key="1">
    <citation type="submission" date="2023-11" db="EMBL/GenBank/DDBJ databases">
        <title>Dfirmibasis_genome.</title>
        <authorList>
            <person name="Edelbroek B."/>
            <person name="Kjellin J."/>
            <person name="Jerlstrom-Hultqvist J."/>
            <person name="Soderbom F."/>
        </authorList>
    </citation>
    <scope>NUCLEOTIDE SEQUENCE [LARGE SCALE GENOMIC DNA]</scope>
    <source>
        <strain evidence="8 9">TNS-C-14</strain>
    </source>
</reference>
<dbReference type="Gene3D" id="1.20.1250.20">
    <property type="entry name" value="MFS general substrate transporter like domains"/>
    <property type="match status" value="2"/>
</dbReference>
<dbReference type="PANTHER" id="PTHR21576">
    <property type="entry name" value="UNCHARACTERIZED NODULIN-LIKE PROTEIN"/>
    <property type="match status" value="1"/>
</dbReference>
<evidence type="ECO:0000256" key="2">
    <source>
        <dbReference type="ARBA" id="ARBA00022692"/>
    </source>
</evidence>
<evidence type="ECO:0000256" key="6">
    <source>
        <dbReference type="SAM" id="Phobius"/>
    </source>
</evidence>
<protein>
    <recommendedName>
        <fullName evidence="7">Nodulin-like domain-containing protein</fullName>
    </recommendedName>
</protein>
<feature type="transmembrane region" description="Helical" evidence="6">
    <location>
        <begin position="82"/>
        <end position="101"/>
    </location>
</feature>
<sequence>MTNDSKLNDSNYSITTEELELEEKSLGESVDSIGNNGKKRNSISHGTNNESQEEPLEQKKDKSLHRFYKPPHFIKNVKVQRAMSLAWGIFAILASGTLYGFSTISNEVRDTLGYSQTDIALAISMGDVGMYIGLTVGFFFDYFGPFYTNGLATILYVVGCTGVWALVQGHILNSVGLLSFFLFLIGQSSYATFTACVVANVHNYTITHRGKISGVLVGMFALSAAVFSLIYKFFFQNDLGGYLLFMAILLSIVSLIATYIVRLVRIEGVEEPETLDDEKKEKNPQADEIVEKQIQKISKDEESNLGSSNNSIGDNKSKLLFVLNGSSSSVSSSSSTPSESSTNSNSNSTISQINPIDTTNPNFLDGKRDVTGLKLLKMIEFWGLWIIYFFAGGLSIMFLNNIAIMAESLKESDSIHSNLVIVFAIGNLVGRVGMGFLSDLISKKVSRFWCVVLSSLILTLTHLICAFELKPLLYPATILTGIGYGAIVSIMVLMASFRFGPRRFGLNFGFLALSSASGSLIFSTVSSKIYDGLSESSVDGKCYGNHCFQVSFLMSFALNLFSVFVGLFLIFYTKKTDKKELNKKN</sequence>
<dbReference type="AlphaFoldDB" id="A0AAN7TUF5"/>
<feature type="transmembrane region" description="Helical" evidence="6">
    <location>
        <begin position="150"/>
        <end position="171"/>
    </location>
</feature>
<feature type="transmembrane region" description="Helical" evidence="6">
    <location>
        <begin position="121"/>
        <end position="143"/>
    </location>
</feature>
<dbReference type="EMBL" id="JAVFKY010000005">
    <property type="protein sequence ID" value="KAK5576206.1"/>
    <property type="molecule type" value="Genomic_DNA"/>
</dbReference>
<feature type="compositionally biased region" description="Polar residues" evidence="5">
    <location>
        <begin position="1"/>
        <end position="14"/>
    </location>
</feature>
<feature type="transmembrane region" description="Helical" evidence="6">
    <location>
        <begin position="415"/>
        <end position="436"/>
    </location>
</feature>
<dbReference type="SUPFAM" id="SSF103473">
    <property type="entry name" value="MFS general substrate transporter"/>
    <property type="match status" value="1"/>
</dbReference>
<evidence type="ECO:0000313" key="9">
    <source>
        <dbReference type="Proteomes" id="UP001344447"/>
    </source>
</evidence>
<comment type="caution">
    <text evidence="8">The sequence shown here is derived from an EMBL/GenBank/DDBJ whole genome shotgun (WGS) entry which is preliminary data.</text>
</comment>
<dbReference type="GO" id="GO:0016020">
    <property type="term" value="C:membrane"/>
    <property type="evidence" value="ECO:0007669"/>
    <property type="project" value="UniProtKB-SubCell"/>
</dbReference>
<evidence type="ECO:0000259" key="7">
    <source>
        <dbReference type="Pfam" id="PF06813"/>
    </source>
</evidence>
<feature type="transmembrane region" description="Helical" evidence="6">
    <location>
        <begin position="448"/>
        <end position="467"/>
    </location>
</feature>
<feature type="transmembrane region" description="Helical" evidence="6">
    <location>
        <begin position="213"/>
        <end position="234"/>
    </location>
</feature>
<dbReference type="PANTHER" id="PTHR21576:SF158">
    <property type="entry name" value="RIBOSOMAL RNA-PROCESSING PROTEIN 12-LIKE CONSERVED DOMAIN-CONTAINING PROTEIN"/>
    <property type="match status" value="1"/>
</dbReference>
<feature type="transmembrane region" description="Helical" evidence="6">
    <location>
        <begin position="240"/>
        <end position="261"/>
    </location>
</feature>
<evidence type="ECO:0000256" key="1">
    <source>
        <dbReference type="ARBA" id="ARBA00004141"/>
    </source>
</evidence>
<evidence type="ECO:0000256" key="3">
    <source>
        <dbReference type="ARBA" id="ARBA00022989"/>
    </source>
</evidence>
<dbReference type="Pfam" id="PF07690">
    <property type="entry name" value="MFS_1"/>
    <property type="match status" value="1"/>
</dbReference>
<dbReference type="Pfam" id="PF06813">
    <property type="entry name" value="Nodulin-like"/>
    <property type="match status" value="1"/>
</dbReference>
<dbReference type="GO" id="GO:0022857">
    <property type="term" value="F:transmembrane transporter activity"/>
    <property type="evidence" value="ECO:0007669"/>
    <property type="project" value="InterPro"/>
</dbReference>
<accession>A0AAN7TUF5</accession>
<feature type="region of interest" description="Disordered" evidence="5">
    <location>
        <begin position="1"/>
        <end position="61"/>
    </location>
</feature>
<feature type="compositionally biased region" description="Low complexity" evidence="5">
    <location>
        <begin position="328"/>
        <end position="351"/>
    </location>
</feature>